<dbReference type="GO" id="GO:0005741">
    <property type="term" value="C:mitochondrial outer membrane"/>
    <property type="evidence" value="ECO:0007669"/>
    <property type="project" value="TreeGrafter"/>
</dbReference>
<dbReference type="EMBL" id="KZ454996">
    <property type="protein sequence ID" value="PKI82360.1"/>
    <property type="molecule type" value="Genomic_DNA"/>
</dbReference>
<dbReference type="Pfam" id="PF00650">
    <property type="entry name" value="CRAL_TRIO"/>
    <property type="match status" value="1"/>
</dbReference>
<feature type="region of interest" description="Disordered" evidence="1">
    <location>
        <begin position="614"/>
        <end position="657"/>
    </location>
</feature>
<dbReference type="SMART" id="SM00516">
    <property type="entry name" value="SEC14"/>
    <property type="match status" value="1"/>
</dbReference>
<dbReference type="STRING" id="2020962.A0A2N1J740"/>
<evidence type="ECO:0000256" key="1">
    <source>
        <dbReference type="SAM" id="MobiDB-lite"/>
    </source>
</evidence>
<dbReference type="Pfam" id="PF03765">
    <property type="entry name" value="CRAL_TRIO_N"/>
    <property type="match status" value="1"/>
</dbReference>
<evidence type="ECO:0000313" key="3">
    <source>
        <dbReference type="EMBL" id="PKI82360.1"/>
    </source>
</evidence>
<feature type="compositionally biased region" description="Basic residues" evidence="1">
    <location>
        <begin position="551"/>
        <end position="560"/>
    </location>
</feature>
<dbReference type="Gene3D" id="1.25.40.10">
    <property type="entry name" value="Tetratricopeptide repeat domain"/>
    <property type="match status" value="1"/>
</dbReference>
<feature type="compositionally biased region" description="Basic and acidic residues" evidence="1">
    <location>
        <begin position="1370"/>
        <end position="1380"/>
    </location>
</feature>
<dbReference type="InterPro" id="IPR036865">
    <property type="entry name" value="CRAL-TRIO_dom_sf"/>
</dbReference>
<dbReference type="InterPro" id="IPR001251">
    <property type="entry name" value="CRAL-TRIO_dom"/>
</dbReference>
<protein>
    <recommendedName>
        <fullName evidence="2">CRAL-TRIO domain-containing protein</fullName>
    </recommendedName>
</protein>
<feature type="region of interest" description="Disordered" evidence="1">
    <location>
        <begin position="478"/>
        <end position="499"/>
    </location>
</feature>
<dbReference type="SUPFAM" id="SSF48452">
    <property type="entry name" value="TPR-like"/>
    <property type="match status" value="1"/>
</dbReference>
<dbReference type="PANTHER" id="PTHR31859:SF1">
    <property type="entry name" value="TETRATRICOPEPTIDE REPEAT PROTEIN 39C"/>
    <property type="match status" value="1"/>
</dbReference>
<feature type="compositionally biased region" description="Low complexity" evidence="1">
    <location>
        <begin position="1339"/>
        <end position="1348"/>
    </location>
</feature>
<keyword evidence="4" id="KW-1185">Reference proteome</keyword>
<dbReference type="InterPro" id="IPR011990">
    <property type="entry name" value="TPR-like_helical_dom_sf"/>
</dbReference>
<feature type="region of interest" description="Disordered" evidence="1">
    <location>
        <begin position="44"/>
        <end position="79"/>
    </location>
</feature>
<dbReference type="GO" id="GO:0005634">
    <property type="term" value="C:nucleus"/>
    <property type="evidence" value="ECO:0007669"/>
    <property type="project" value="TreeGrafter"/>
</dbReference>
<dbReference type="InterPro" id="IPR019734">
    <property type="entry name" value="TPR_rpt"/>
</dbReference>
<feature type="compositionally biased region" description="Basic and acidic residues" evidence="1">
    <location>
        <begin position="484"/>
        <end position="495"/>
    </location>
</feature>
<organism evidence="3 4">
    <name type="scientific">Malassezia vespertilionis</name>
    <dbReference type="NCBI Taxonomy" id="2020962"/>
    <lineage>
        <taxon>Eukaryota</taxon>
        <taxon>Fungi</taxon>
        <taxon>Dikarya</taxon>
        <taxon>Basidiomycota</taxon>
        <taxon>Ustilaginomycotina</taxon>
        <taxon>Malasseziomycetes</taxon>
        <taxon>Malasseziales</taxon>
        <taxon>Malasseziaceae</taxon>
        <taxon>Malassezia</taxon>
    </lineage>
</organism>
<dbReference type="SUPFAM" id="SSF46938">
    <property type="entry name" value="CRAL/TRIO N-terminal domain"/>
    <property type="match status" value="1"/>
</dbReference>
<dbReference type="InterPro" id="IPR011074">
    <property type="entry name" value="CRAL/TRIO_N_dom"/>
</dbReference>
<dbReference type="Proteomes" id="UP000232875">
    <property type="component" value="Unassembled WGS sequence"/>
</dbReference>
<dbReference type="SMART" id="SM01100">
    <property type="entry name" value="CRAL_TRIO_N"/>
    <property type="match status" value="1"/>
</dbReference>
<evidence type="ECO:0000313" key="4">
    <source>
        <dbReference type="Proteomes" id="UP000232875"/>
    </source>
</evidence>
<feature type="compositionally biased region" description="Polar residues" evidence="1">
    <location>
        <begin position="618"/>
        <end position="628"/>
    </location>
</feature>
<dbReference type="SMART" id="SM00028">
    <property type="entry name" value="TPR"/>
    <property type="match status" value="2"/>
</dbReference>
<dbReference type="SUPFAM" id="SSF52087">
    <property type="entry name" value="CRAL/TRIO domain"/>
    <property type="match status" value="1"/>
</dbReference>
<dbReference type="GO" id="GO:0005829">
    <property type="term" value="C:cytosol"/>
    <property type="evidence" value="ECO:0007669"/>
    <property type="project" value="TreeGrafter"/>
</dbReference>
<feature type="compositionally biased region" description="Basic and acidic residues" evidence="1">
    <location>
        <begin position="523"/>
        <end position="538"/>
    </location>
</feature>
<feature type="domain" description="CRAL-TRIO" evidence="2">
    <location>
        <begin position="162"/>
        <end position="322"/>
    </location>
</feature>
<sequence>MPPVTSDLGETIQEGFTGNLSLHQEAQLKGFYRRMFELAEQNVERSEQLDKAGGPKAAQTGTELESNTVSKNAPKDKDGAKKAAELQAVENAVAKYGGPYLRNAFWNAVQVDSPDMTILRFMRARNFDIDRAFGMAISCNQFRLDMNIDEIMFKGELGLKDVPGFLNQFRRGISYIEGNTDNNELPIYFIHVARHFTNAQKPETLQQFVLMAMEYCRYLYTPPTEKVVIVFDMAGFGLKNMDWNCVLFILKCLEAYYPECLQRIYIHGAPWIFKGIWSMLQPLLDPVVAAKIKFSTKADELEEYIPKSRFSKSMGGTLDWDWNYVEPVEGENDLLKETEICNQIKEELDVLVRKFEDTTREWVNTEGHSDELDYRRLVLTKQMRLKNFQLRPFTRATNIYQRVNVLRNDGTVTWTYPQLNGPTQSQTINERHNVPALIAWLRAHHEDTLENSVGGRFSPCMLIPNSYSHVEGVEAIKKAKKAPKPKERPSKKEADVPGAAAGAAGGAAAAGAAGAAVASQRKPKGDRSKPRRTQKADAGDGDGAGVDKPVKRPARVKRKPAPPVGQPIASESEKPVETRNVASEPALSETTPIAPAAGAGLTGGALAGGVAAMGLSSKRPSSVTSDASFASAEEFGHASQARQSPAAPPLDMDDDDDEVDEIEEERVAHTNPTHRSIVQEYDLDDDEMSVLSEDDDNEDALTPETVVVPSYAMGKVTYAQCQQSEAALREDLEVAHDAMELFLDSRMREAEKLASDGADHRLYRSVGTSLINCVKSLMTFEPNDMQVSMKCCKHTVMIADVLRKKPSRLYKFLPLTRSTPRLSSMTLLEQHAELVYAEATLIRAIMGIIYSGNTIGVVREAMSLRTAYGIMRDLLQQLEEADGLVEEANILGHGAARTMDQDLRSGIYLGNALCSLILSLLPKRLTSVMGTLGYAGDRRKALELFERAGGWSKSKNLPAISAEQEGVRRPLCDMAILLYHLVIADHVPMTDVDLPFADKVLSWNLKRFPNGIFFLYFSARLYMSQALPEKAIDCYRNAIETQREFKQLHHLCFWSLSLTYLSISDYDRAYECYDVLSRESNWSKAVYQYAKAAILYETSEDNRAQGSVIMATVPRLVKKVAGRNIPHEQFVQAKALKFGRLGHCGLPVMEFAYIWHCFEQTPVFLLMSNQLSRIDEVIDELEAIESPCSFGTGEADFYSLYCLAFFLRGVALRYVAYPELHTMVRLPVGDHINVAEAVEDAIHSFQRVFEHANRLDSVDRYLVYFAHYELGCLYAAQGDEAQARRELELVLSRKPLTTQDAGPLRTGKANYLLSGICQLRCHAALETIRIRRDRQLTRSVTRSRTVRSQPNARRQSLSKHASISSSAGPDHTHIPSDIGHRARQSRLVV</sequence>
<proteinExistence type="predicted"/>
<name>A0A2N1J740_9BASI</name>
<reference evidence="3 4" key="1">
    <citation type="submission" date="2017-10" db="EMBL/GenBank/DDBJ databases">
        <title>A novel species of cold-tolerant Malassezia isolated from bats.</title>
        <authorList>
            <person name="Lorch J.M."/>
            <person name="Palmer J.M."/>
            <person name="Vanderwolf K.J."/>
            <person name="Schmidt K.Z."/>
            <person name="Verant M.L."/>
            <person name="Weller T.J."/>
            <person name="Blehert D.S."/>
        </authorList>
    </citation>
    <scope>NUCLEOTIDE SEQUENCE [LARGE SCALE GENOMIC DNA]</scope>
    <source>
        <strain evidence="3 4">NWHC:44797-103</strain>
    </source>
</reference>
<evidence type="ECO:0000259" key="2">
    <source>
        <dbReference type="PROSITE" id="PS50191"/>
    </source>
</evidence>
<dbReference type="CDD" id="cd00170">
    <property type="entry name" value="SEC14"/>
    <property type="match status" value="1"/>
</dbReference>
<feature type="compositionally biased region" description="Polar residues" evidence="1">
    <location>
        <begin position="59"/>
        <end position="70"/>
    </location>
</feature>
<feature type="region of interest" description="Disordered" evidence="1">
    <location>
        <begin position="514"/>
        <end position="602"/>
    </location>
</feature>
<dbReference type="Gene3D" id="3.40.525.10">
    <property type="entry name" value="CRAL-TRIO lipid binding domain"/>
    <property type="match status" value="1"/>
</dbReference>
<dbReference type="OrthoDB" id="43460at2759"/>
<gene>
    <name evidence="3" type="ORF">MVES_003748</name>
</gene>
<dbReference type="Pfam" id="PF10300">
    <property type="entry name" value="Iml2-TPR_39"/>
    <property type="match status" value="1"/>
</dbReference>
<feature type="region of interest" description="Disordered" evidence="1">
    <location>
        <begin position="1339"/>
        <end position="1389"/>
    </location>
</feature>
<accession>A0A2N1J740</accession>
<dbReference type="InterPro" id="IPR036273">
    <property type="entry name" value="CRAL/TRIO_N_dom_sf"/>
</dbReference>
<dbReference type="PROSITE" id="PS50191">
    <property type="entry name" value="CRAL_TRIO"/>
    <property type="match status" value="1"/>
</dbReference>
<dbReference type="PANTHER" id="PTHR31859">
    <property type="entry name" value="TETRATRICOPEPTIDE REPEAT PROTEIN 39 FAMILY MEMBER"/>
    <property type="match status" value="1"/>
</dbReference>
<dbReference type="InterPro" id="IPR019412">
    <property type="entry name" value="IML2/TPR_39"/>
</dbReference>